<protein>
    <recommendedName>
        <fullName evidence="4">HTH luxR-type domain-containing protein</fullName>
    </recommendedName>
</protein>
<keyword evidence="6" id="KW-1185">Reference proteome</keyword>
<dbReference type="Proteomes" id="UP000005143">
    <property type="component" value="Unassembled WGS sequence"/>
</dbReference>
<dbReference type="SMART" id="SM00421">
    <property type="entry name" value="HTH_LUXR"/>
    <property type="match status" value="1"/>
</dbReference>
<dbReference type="InterPro" id="IPR036388">
    <property type="entry name" value="WH-like_DNA-bd_sf"/>
</dbReference>
<reference evidence="5 6" key="1">
    <citation type="journal article" date="2013" name="Biodegradation">
        <title>Quantitative proteomic analysis of ibuprofen-degrading Patulibacter sp. strain I11.</title>
        <authorList>
            <person name="Almeida B."/>
            <person name="Kjeldal H."/>
            <person name="Lolas I."/>
            <person name="Knudsen A.D."/>
            <person name="Carvalho G."/>
            <person name="Nielsen K.L."/>
            <person name="Barreto Crespo M.T."/>
            <person name="Stensballe A."/>
            <person name="Nielsen J.L."/>
        </authorList>
    </citation>
    <scope>NUCLEOTIDE SEQUENCE [LARGE SCALE GENOMIC DNA]</scope>
    <source>
        <strain evidence="5 6">I11</strain>
    </source>
</reference>
<gene>
    <name evidence="5" type="ORF">PAI11_11550</name>
</gene>
<evidence type="ECO:0000256" key="3">
    <source>
        <dbReference type="ARBA" id="ARBA00023163"/>
    </source>
</evidence>
<keyword evidence="2" id="KW-0238">DNA-binding</keyword>
<evidence type="ECO:0000256" key="2">
    <source>
        <dbReference type="ARBA" id="ARBA00023125"/>
    </source>
</evidence>
<accession>H0E2Y5</accession>
<comment type="caution">
    <text evidence="5">The sequence shown here is derived from an EMBL/GenBank/DDBJ whole genome shotgun (WGS) entry which is preliminary data.</text>
</comment>
<sequence length="55" mass="5801">MVRLAADGLTNRQIAQRLFVTVKTVEKHLGGAYPKLGVSGRPGLAEALDSVARPA</sequence>
<dbReference type="PANTHER" id="PTHR44688">
    <property type="entry name" value="DNA-BINDING TRANSCRIPTIONAL ACTIVATOR DEVR_DOSR"/>
    <property type="match status" value="1"/>
</dbReference>
<evidence type="ECO:0000259" key="4">
    <source>
        <dbReference type="PROSITE" id="PS50043"/>
    </source>
</evidence>
<dbReference type="InterPro" id="IPR016032">
    <property type="entry name" value="Sig_transdc_resp-reg_C-effctor"/>
</dbReference>
<proteinExistence type="predicted"/>
<dbReference type="GO" id="GO:0003677">
    <property type="term" value="F:DNA binding"/>
    <property type="evidence" value="ECO:0007669"/>
    <property type="project" value="UniProtKB-KW"/>
</dbReference>
<evidence type="ECO:0000313" key="6">
    <source>
        <dbReference type="Proteomes" id="UP000005143"/>
    </source>
</evidence>
<organism evidence="5 6">
    <name type="scientific">Patulibacter medicamentivorans</name>
    <dbReference type="NCBI Taxonomy" id="1097667"/>
    <lineage>
        <taxon>Bacteria</taxon>
        <taxon>Bacillati</taxon>
        <taxon>Actinomycetota</taxon>
        <taxon>Thermoleophilia</taxon>
        <taxon>Solirubrobacterales</taxon>
        <taxon>Patulibacteraceae</taxon>
        <taxon>Patulibacter</taxon>
    </lineage>
</organism>
<keyword evidence="1" id="KW-0805">Transcription regulation</keyword>
<keyword evidence="3" id="KW-0804">Transcription</keyword>
<dbReference type="AlphaFoldDB" id="H0E2Y5"/>
<name>H0E2Y5_9ACTN</name>
<dbReference type="PRINTS" id="PR00038">
    <property type="entry name" value="HTHLUXR"/>
</dbReference>
<dbReference type="CDD" id="cd06170">
    <property type="entry name" value="LuxR_C_like"/>
    <property type="match status" value="1"/>
</dbReference>
<evidence type="ECO:0000256" key="1">
    <source>
        <dbReference type="ARBA" id="ARBA00023015"/>
    </source>
</evidence>
<evidence type="ECO:0000313" key="5">
    <source>
        <dbReference type="EMBL" id="EHN11971.1"/>
    </source>
</evidence>
<dbReference type="Gene3D" id="1.10.10.10">
    <property type="entry name" value="Winged helix-like DNA-binding domain superfamily/Winged helix DNA-binding domain"/>
    <property type="match status" value="1"/>
</dbReference>
<dbReference type="InterPro" id="IPR000792">
    <property type="entry name" value="Tscrpt_reg_LuxR_C"/>
</dbReference>
<dbReference type="EMBL" id="AGUD01000053">
    <property type="protein sequence ID" value="EHN11971.1"/>
    <property type="molecule type" value="Genomic_DNA"/>
</dbReference>
<dbReference type="Pfam" id="PF00196">
    <property type="entry name" value="GerE"/>
    <property type="match status" value="1"/>
</dbReference>
<feature type="domain" description="HTH luxR-type" evidence="4">
    <location>
        <begin position="1"/>
        <end position="52"/>
    </location>
</feature>
<dbReference type="PROSITE" id="PS50043">
    <property type="entry name" value="HTH_LUXR_2"/>
    <property type="match status" value="1"/>
</dbReference>
<dbReference type="PANTHER" id="PTHR44688:SF16">
    <property type="entry name" value="DNA-BINDING TRANSCRIPTIONAL ACTIVATOR DEVR_DOSR"/>
    <property type="match status" value="1"/>
</dbReference>
<dbReference type="GO" id="GO:0006355">
    <property type="term" value="P:regulation of DNA-templated transcription"/>
    <property type="evidence" value="ECO:0007669"/>
    <property type="project" value="InterPro"/>
</dbReference>
<dbReference type="SUPFAM" id="SSF46894">
    <property type="entry name" value="C-terminal effector domain of the bipartite response regulators"/>
    <property type="match status" value="1"/>
</dbReference>